<dbReference type="InterPro" id="IPR011990">
    <property type="entry name" value="TPR-like_helical_dom_sf"/>
</dbReference>
<dbReference type="InterPro" id="IPR050498">
    <property type="entry name" value="Ycf3"/>
</dbReference>
<dbReference type="InterPro" id="IPR029045">
    <property type="entry name" value="ClpP/crotonase-like_dom_sf"/>
</dbReference>
<dbReference type="PATRIC" id="fig|1121335.3.peg.1298"/>
<evidence type="ECO:0000256" key="3">
    <source>
        <dbReference type="PROSITE-ProRule" id="PRU00339"/>
    </source>
</evidence>
<dbReference type="InterPro" id="IPR005151">
    <property type="entry name" value="Tail-specific_protease"/>
</dbReference>
<dbReference type="AlphaFoldDB" id="L7VJM5"/>
<dbReference type="Pfam" id="PF12895">
    <property type="entry name" value="ANAPC3"/>
    <property type="match status" value="1"/>
</dbReference>
<dbReference type="CDD" id="cd06567">
    <property type="entry name" value="Peptidase_S41"/>
    <property type="match status" value="1"/>
</dbReference>
<dbReference type="InterPro" id="IPR036582">
    <property type="entry name" value="Mao_N_sf"/>
</dbReference>
<dbReference type="SUPFAM" id="SSF63825">
    <property type="entry name" value="YWTD domain"/>
    <property type="match status" value="1"/>
</dbReference>
<dbReference type="InterPro" id="IPR032485">
    <property type="entry name" value="LRP1-like_beta_prop"/>
</dbReference>
<dbReference type="Pfam" id="PF16472">
    <property type="entry name" value="DUF5050"/>
    <property type="match status" value="1"/>
</dbReference>
<dbReference type="GO" id="GO:0006508">
    <property type="term" value="P:proteolysis"/>
    <property type="evidence" value="ECO:0007669"/>
    <property type="project" value="InterPro"/>
</dbReference>
<dbReference type="Gene3D" id="1.25.40.10">
    <property type="entry name" value="Tetratricopeptide repeat domain"/>
    <property type="match status" value="2"/>
</dbReference>
<dbReference type="EMBL" id="CP004044">
    <property type="protein sequence ID" value="AGC68310.1"/>
    <property type="molecule type" value="Genomic_DNA"/>
</dbReference>
<keyword evidence="6" id="KW-1185">Reference proteome</keyword>
<dbReference type="PANTHER" id="PTHR44858">
    <property type="entry name" value="TETRATRICOPEPTIDE REPEAT PROTEIN 6"/>
    <property type="match status" value="1"/>
</dbReference>
<proteinExistence type="predicted"/>
<dbReference type="Proteomes" id="UP000011220">
    <property type="component" value="Chromosome"/>
</dbReference>
<feature type="repeat" description="TPR" evidence="3">
    <location>
        <begin position="785"/>
        <end position="818"/>
    </location>
</feature>
<dbReference type="InterPro" id="IPR012854">
    <property type="entry name" value="Cu_amine_oxidase-like_N"/>
</dbReference>
<dbReference type="eggNOG" id="COG0823">
    <property type="taxonomic scope" value="Bacteria"/>
</dbReference>
<feature type="domain" description="Tail specific protease" evidence="4">
    <location>
        <begin position="991"/>
        <end position="1183"/>
    </location>
</feature>
<dbReference type="PANTHER" id="PTHR44858:SF1">
    <property type="entry name" value="UDP-N-ACETYLGLUCOSAMINE--PEPTIDE N-ACETYLGLUCOSAMINYLTRANSFERASE SPINDLY-RELATED"/>
    <property type="match status" value="1"/>
</dbReference>
<dbReference type="InterPro" id="IPR011042">
    <property type="entry name" value="6-blade_b-propeller_TolB-like"/>
</dbReference>
<protein>
    <submittedName>
        <fullName evidence="5">Peptidase S41</fullName>
    </submittedName>
</protein>
<dbReference type="eggNOG" id="COG1555">
    <property type="taxonomic scope" value="Bacteria"/>
</dbReference>
<dbReference type="eggNOG" id="COG0793">
    <property type="taxonomic scope" value="Bacteria"/>
</dbReference>
<evidence type="ECO:0000256" key="1">
    <source>
        <dbReference type="ARBA" id="ARBA00022737"/>
    </source>
</evidence>
<dbReference type="InterPro" id="IPR019734">
    <property type="entry name" value="TPR_rpt"/>
</dbReference>
<keyword evidence="2 3" id="KW-0802">TPR repeat</keyword>
<dbReference type="SUPFAM" id="SSF55383">
    <property type="entry name" value="Copper amine oxidase, domain N"/>
    <property type="match status" value="1"/>
</dbReference>
<dbReference type="SMART" id="SM00028">
    <property type="entry name" value="TPR"/>
    <property type="match status" value="6"/>
</dbReference>
<accession>L7VJM5</accession>
<evidence type="ECO:0000256" key="2">
    <source>
        <dbReference type="ARBA" id="ARBA00022803"/>
    </source>
</evidence>
<dbReference type="Pfam" id="PF07833">
    <property type="entry name" value="Cu_amine_oxidN1"/>
    <property type="match status" value="1"/>
</dbReference>
<dbReference type="RefSeq" id="WP_015358995.1">
    <property type="nucleotide sequence ID" value="NC_020134.1"/>
</dbReference>
<dbReference type="KEGG" id="csd:Clst_1276"/>
<dbReference type="Pfam" id="PF03572">
    <property type="entry name" value="Peptidase_S41"/>
    <property type="match status" value="1"/>
</dbReference>
<gene>
    <name evidence="5" type="ordered locus">Cst_c13190</name>
</gene>
<reference evidence="5 6" key="1">
    <citation type="journal article" date="2013" name="Genome Announc.">
        <title>Complete genome sequence of Clostridium stercorarium subsp. stercorarium strain DSM 8532, a thermophilic degrader of plant cell wall fibers.</title>
        <authorList>
            <person name="Poehlein A."/>
            <person name="Zverlov V.V."/>
            <person name="Daniel R."/>
            <person name="Schwarz W.H."/>
            <person name="Liebl W."/>
        </authorList>
    </citation>
    <scope>NUCLEOTIDE SEQUENCE [LARGE SCALE GENOMIC DNA]</scope>
    <source>
        <strain evidence="6">ATCC 35414 / DSM 8532 / NCIMB 11754</strain>
    </source>
</reference>
<dbReference type="GO" id="GO:0008236">
    <property type="term" value="F:serine-type peptidase activity"/>
    <property type="evidence" value="ECO:0007669"/>
    <property type="project" value="InterPro"/>
</dbReference>
<dbReference type="SMART" id="SM00245">
    <property type="entry name" value="TSPc"/>
    <property type="match status" value="1"/>
</dbReference>
<organism evidence="5 6">
    <name type="scientific">Thermoclostridium stercorarium (strain ATCC 35414 / DSM 8532 / NCIMB 11754)</name>
    <name type="common">Clostridium stercorarium</name>
    <dbReference type="NCBI Taxonomy" id="1121335"/>
    <lineage>
        <taxon>Bacteria</taxon>
        <taxon>Bacillati</taxon>
        <taxon>Bacillota</taxon>
        <taxon>Clostridia</taxon>
        <taxon>Eubacteriales</taxon>
        <taxon>Oscillospiraceae</taxon>
        <taxon>Thermoclostridium</taxon>
    </lineage>
</organism>
<dbReference type="PROSITE" id="PS50005">
    <property type="entry name" value="TPR"/>
    <property type="match status" value="3"/>
</dbReference>
<dbReference type="SUPFAM" id="SSF69304">
    <property type="entry name" value="Tricorn protease N-terminal domain"/>
    <property type="match status" value="1"/>
</dbReference>
<name>L7VJM5_THES1</name>
<feature type="repeat" description="TPR" evidence="3">
    <location>
        <begin position="853"/>
        <end position="886"/>
    </location>
</feature>
<feature type="repeat" description="TPR" evidence="3">
    <location>
        <begin position="718"/>
        <end position="751"/>
    </location>
</feature>
<evidence type="ECO:0000259" key="4">
    <source>
        <dbReference type="SMART" id="SM00245"/>
    </source>
</evidence>
<dbReference type="STRING" id="1121335.Cst_c13190"/>
<dbReference type="Gene3D" id="3.30.457.10">
    <property type="entry name" value="Copper amine oxidase-like, N-terminal domain"/>
    <property type="match status" value="1"/>
</dbReference>
<evidence type="ECO:0000313" key="6">
    <source>
        <dbReference type="Proteomes" id="UP000011220"/>
    </source>
</evidence>
<dbReference type="Gene3D" id="2.120.10.30">
    <property type="entry name" value="TolB, C-terminal domain"/>
    <property type="match status" value="1"/>
</dbReference>
<evidence type="ECO:0000313" key="5">
    <source>
        <dbReference type="EMBL" id="AGC68310.1"/>
    </source>
</evidence>
<keyword evidence="1" id="KW-0677">Repeat</keyword>
<dbReference type="SUPFAM" id="SSF48452">
    <property type="entry name" value="TPR-like"/>
    <property type="match status" value="1"/>
</dbReference>
<dbReference type="Gene3D" id="3.90.226.10">
    <property type="entry name" value="2-enoyl-CoA Hydratase, Chain A, domain 1"/>
    <property type="match status" value="1"/>
</dbReference>
<dbReference type="Pfam" id="PF13432">
    <property type="entry name" value="TPR_16"/>
    <property type="match status" value="1"/>
</dbReference>
<dbReference type="KEGG" id="css:Cst_c13190"/>
<dbReference type="SUPFAM" id="SSF52096">
    <property type="entry name" value="ClpP/crotonase"/>
    <property type="match status" value="1"/>
</dbReference>
<dbReference type="eggNOG" id="COG0457">
    <property type="taxonomic scope" value="Bacteria"/>
</dbReference>
<sequence length="1200" mass="136867">MLKNAVKKFIGILLIFLVIIAFPFHVTAQKSTEGPEIRVYVNDTEVAVDVPPFFVKSFTLVPVRAVFEALGAKVQWDDSAKTVVITRGNEVRVQPGNRIAMVNNVPYIMEVPAVGVNGRVMVPVRFVSEALGARVDWVNETKTVFIYDLKEQKEQGNVQNGGRFASDGDYYYHVLSDGVLIKENITTKQKEKISDNITGDLYIINDWLYCIGREKGVTRVIRMKKDGSEKQVIVNKPVKSIQVVNGWIYYSEADNETILYRTRTDGSATMKIVENGDFSPKNWLVHNGWIYYFDNRNGTVCRVRIDGSDKRNLTSKLSGNYNDGKIYGLKLTDGEFLYFVIYKEITDINKGKYASGLYRVPVSGGRITRITDKIPLAINMEGEGLYLAVENRENSYSLIRCKKDGSEVLTINEYKKGDIPQSIYLDNKLILYTVIRGEGKKEELLFSMGQNGNNIQQYNWIYGRDYHKAKKILSDAFSAHKSLNVLHTVQTSSVDKNTGMPSVIYETTINRSRALFHKKISVENMSFFEIWLDGENLYSKRDDEVHWDIAKISKSEAAEMKKSVFDYVRPTDELCNNLNVHETENSYILKGSGNFNSFVSEIFPLLGLDKGINIHIAELELKIDKKKKYIEEFDIMLKYDTGIEEKGEIKELVNKYHFINSQFNTAFLTLPYTVSQSIKAKESAEKSITEGLKKFEQGKYEEAVKLFDTAIGMYNKLFTAYLYKGNSLYNLGRYQEAILAYTRYNEVNPSDKEVFALMGMCYFKTGDFSKAEELGKETLKYTQSVKAYNLLGSIASAREEYKTAVDYFNRAVSLDSLDYTSNMNLISVLYSMGDYNKCIDAVNNSLKYFPKNRELLYVKAQCLADLGKHDRAIEVYEDILAGNPNDFVTMTYMAREYEKLQNYQKAKEYAEMAKAIYPDYSLLKYLSERLNYDLSTTAGEKLANFIKENYLYYKETENVNREMKSVIEKGDLFTVEDVRKLLSTVRSQDDSLTRLISGYEYDFYFNNGSVNQIETRQEEKYVYVRLKNLYPGISAQFIEFIQSVENPGEKILIVDLRDNSTGLTYEANKILDALLGECTPGYVIDRNGFVNIYSSGKWHTSFKKTGILVNEKTAGAAEFFTLGLKTFGNDVSVIGTKTAGKGTGQVIYTDRGRKFAVFLVNHYWNVMQINIEGTGIKADITVDQNDKDYSNAVKKFIEGK</sequence>